<evidence type="ECO:0000256" key="1">
    <source>
        <dbReference type="SAM" id="SignalP"/>
    </source>
</evidence>
<feature type="chain" id="PRO_5044821432" description="Thionin-like protein" evidence="1">
    <location>
        <begin position="29"/>
        <end position="114"/>
    </location>
</feature>
<dbReference type="Proteomes" id="UP001634007">
    <property type="component" value="Unassembled WGS sequence"/>
</dbReference>
<evidence type="ECO:0008006" key="4">
    <source>
        <dbReference type="Google" id="ProtNLM"/>
    </source>
</evidence>
<dbReference type="AlphaFoldDB" id="A0ABD3JWA1"/>
<gene>
    <name evidence="2" type="ORF">ACJRO7_027834</name>
</gene>
<comment type="caution">
    <text evidence="2">The sequence shown here is derived from an EMBL/GenBank/DDBJ whole genome shotgun (WGS) entry which is preliminary data.</text>
</comment>
<protein>
    <recommendedName>
        <fullName evidence="4">Thionin-like protein</fullName>
    </recommendedName>
</protein>
<keyword evidence="3" id="KW-1185">Reference proteome</keyword>
<keyword evidence="1" id="KW-0732">Signal</keyword>
<evidence type="ECO:0000313" key="3">
    <source>
        <dbReference type="Proteomes" id="UP001634007"/>
    </source>
</evidence>
<dbReference type="InterPro" id="IPR038975">
    <property type="entry name" value="THNL"/>
</dbReference>
<feature type="signal peptide" evidence="1">
    <location>
        <begin position="1"/>
        <end position="28"/>
    </location>
</feature>
<reference evidence="2 3" key="1">
    <citation type="submission" date="2024-11" db="EMBL/GenBank/DDBJ databases">
        <title>Chromosome-level genome assembly of Eucalyptus globulus Labill. provides insights into its genome evolution.</title>
        <authorList>
            <person name="Li X."/>
        </authorList>
    </citation>
    <scope>NUCLEOTIDE SEQUENCE [LARGE SCALE GENOMIC DNA]</scope>
    <source>
        <strain evidence="2">CL2024</strain>
        <tissue evidence="2">Fresh tender leaves</tissue>
    </source>
</reference>
<sequence length="114" mass="12131">MEAEASKKMVMIVVVGLIFSTSIVEITATDCDKLCKDYCAGSLTEGICYLICMSGCVGGDPPVPSELGYCKLGCVASTCIERLSDVKNVEADKEKAEACVDSCSENCQKSYVPH</sequence>
<accession>A0ABD3JWA1</accession>
<organism evidence="2 3">
    <name type="scientific">Eucalyptus globulus</name>
    <name type="common">Tasmanian blue gum</name>
    <dbReference type="NCBI Taxonomy" id="34317"/>
    <lineage>
        <taxon>Eukaryota</taxon>
        <taxon>Viridiplantae</taxon>
        <taxon>Streptophyta</taxon>
        <taxon>Embryophyta</taxon>
        <taxon>Tracheophyta</taxon>
        <taxon>Spermatophyta</taxon>
        <taxon>Magnoliopsida</taxon>
        <taxon>eudicotyledons</taxon>
        <taxon>Gunneridae</taxon>
        <taxon>Pentapetalae</taxon>
        <taxon>rosids</taxon>
        <taxon>malvids</taxon>
        <taxon>Myrtales</taxon>
        <taxon>Myrtaceae</taxon>
        <taxon>Myrtoideae</taxon>
        <taxon>Eucalypteae</taxon>
        <taxon>Eucalyptus</taxon>
    </lineage>
</organism>
<proteinExistence type="predicted"/>
<dbReference type="EMBL" id="JBJKBG010000007">
    <property type="protein sequence ID" value="KAL3730872.1"/>
    <property type="molecule type" value="Genomic_DNA"/>
</dbReference>
<dbReference type="PANTHER" id="PTHR36312">
    <property type="entry name" value="THIONIN-LIKE PROTEIN 1"/>
    <property type="match status" value="1"/>
</dbReference>
<name>A0ABD3JWA1_EUCGL</name>
<dbReference type="PANTHER" id="PTHR36312:SF1">
    <property type="entry name" value="OS01G0594500 PROTEIN"/>
    <property type="match status" value="1"/>
</dbReference>
<evidence type="ECO:0000313" key="2">
    <source>
        <dbReference type="EMBL" id="KAL3730872.1"/>
    </source>
</evidence>